<reference evidence="1 2" key="1">
    <citation type="submission" date="2021-06" db="EMBL/GenBank/DDBJ databases">
        <title>Caerostris extrusa draft genome.</title>
        <authorList>
            <person name="Kono N."/>
            <person name="Arakawa K."/>
        </authorList>
    </citation>
    <scope>NUCLEOTIDE SEQUENCE [LARGE SCALE GENOMIC DNA]</scope>
</reference>
<dbReference type="Proteomes" id="UP001054945">
    <property type="component" value="Unassembled WGS sequence"/>
</dbReference>
<sequence>MLRGITQLMDSLVDGRADSFESQVQMVRSARRRVRSAEITCEEKRILYVWFGFRKRQLGWSQCVEPMRIHGCRVRQRSQSCERHSRRSIQER</sequence>
<dbReference type="AlphaFoldDB" id="A0AAV4WUN7"/>
<keyword evidence="2" id="KW-1185">Reference proteome</keyword>
<protein>
    <submittedName>
        <fullName evidence="1">Uncharacterized protein</fullName>
    </submittedName>
</protein>
<dbReference type="EMBL" id="BPLR01016670">
    <property type="protein sequence ID" value="GIY85606.1"/>
    <property type="molecule type" value="Genomic_DNA"/>
</dbReference>
<proteinExistence type="predicted"/>
<accession>A0AAV4WUN7</accession>
<name>A0AAV4WUN7_CAEEX</name>
<evidence type="ECO:0000313" key="1">
    <source>
        <dbReference type="EMBL" id="GIY85606.1"/>
    </source>
</evidence>
<organism evidence="1 2">
    <name type="scientific">Caerostris extrusa</name>
    <name type="common">Bark spider</name>
    <name type="synonym">Caerostris bankana</name>
    <dbReference type="NCBI Taxonomy" id="172846"/>
    <lineage>
        <taxon>Eukaryota</taxon>
        <taxon>Metazoa</taxon>
        <taxon>Ecdysozoa</taxon>
        <taxon>Arthropoda</taxon>
        <taxon>Chelicerata</taxon>
        <taxon>Arachnida</taxon>
        <taxon>Araneae</taxon>
        <taxon>Araneomorphae</taxon>
        <taxon>Entelegynae</taxon>
        <taxon>Araneoidea</taxon>
        <taxon>Araneidae</taxon>
        <taxon>Caerostris</taxon>
    </lineage>
</organism>
<gene>
    <name evidence="1" type="ORF">CEXT_737251</name>
</gene>
<comment type="caution">
    <text evidence="1">The sequence shown here is derived from an EMBL/GenBank/DDBJ whole genome shotgun (WGS) entry which is preliminary data.</text>
</comment>
<evidence type="ECO:0000313" key="2">
    <source>
        <dbReference type="Proteomes" id="UP001054945"/>
    </source>
</evidence>